<proteinExistence type="predicted"/>
<name>A0A6J4JXD2_9PSEU</name>
<feature type="compositionally biased region" description="Basic and acidic residues" evidence="1">
    <location>
        <begin position="126"/>
        <end position="144"/>
    </location>
</feature>
<feature type="compositionally biased region" description="Basic and acidic residues" evidence="1">
    <location>
        <begin position="1"/>
        <end position="13"/>
    </location>
</feature>
<gene>
    <name evidence="2" type="ORF">AVDCRST_MAG54-4331</name>
</gene>
<evidence type="ECO:0000313" key="2">
    <source>
        <dbReference type="EMBL" id="CAA9289724.1"/>
    </source>
</evidence>
<dbReference type="AlphaFoldDB" id="A0A6J4JXD2"/>
<feature type="compositionally biased region" description="Basic and acidic residues" evidence="1">
    <location>
        <begin position="63"/>
        <end position="97"/>
    </location>
</feature>
<evidence type="ECO:0000256" key="1">
    <source>
        <dbReference type="SAM" id="MobiDB-lite"/>
    </source>
</evidence>
<sequence length="144" mass="16503">EQAGDQVDRDRRPRATGHGGDLRPREHRAVGQRGQVGQGHRARCAGPAVEDRRDTRRHRVHHDVHLRGELRRRVGHPDLRRGQAHRREHDRLHDPRPGRRPVARRHVLDDGGQRPRAALGPPPRDGVQRGEEPRVDQEGRGTRL</sequence>
<dbReference type="EMBL" id="CADCTH010000543">
    <property type="protein sequence ID" value="CAA9289724.1"/>
    <property type="molecule type" value="Genomic_DNA"/>
</dbReference>
<feature type="non-terminal residue" evidence="2">
    <location>
        <position position="144"/>
    </location>
</feature>
<protein>
    <submittedName>
        <fullName evidence="2">Uncharacterized protein</fullName>
    </submittedName>
</protein>
<feature type="non-terminal residue" evidence="2">
    <location>
        <position position="1"/>
    </location>
</feature>
<feature type="compositionally biased region" description="Basic and acidic residues" evidence="1">
    <location>
        <begin position="20"/>
        <end position="29"/>
    </location>
</feature>
<organism evidence="2">
    <name type="scientific">uncultured Actinomycetospora sp</name>
    <dbReference type="NCBI Taxonomy" id="1135996"/>
    <lineage>
        <taxon>Bacteria</taxon>
        <taxon>Bacillati</taxon>
        <taxon>Actinomycetota</taxon>
        <taxon>Actinomycetes</taxon>
        <taxon>Pseudonocardiales</taxon>
        <taxon>Pseudonocardiaceae</taxon>
        <taxon>Actinomycetospora</taxon>
        <taxon>environmental samples</taxon>
    </lineage>
</organism>
<accession>A0A6J4JXD2</accession>
<reference evidence="2" key="1">
    <citation type="submission" date="2020-02" db="EMBL/GenBank/DDBJ databases">
        <authorList>
            <person name="Meier V. D."/>
        </authorList>
    </citation>
    <scope>NUCLEOTIDE SEQUENCE</scope>
    <source>
        <strain evidence="2">AVDCRST_MAG54</strain>
    </source>
</reference>
<feature type="region of interest" description="Disordered" evidence="1">
    <location>
        <begin position="1"/>
        <end position="144"/>
    </location>
</feature>